<dbReference type="GO" id="GO:0030288">
    <property type="term" value="C:outer membrane-bounded periplasmic space"/>
    <property type="evidence" value="ECO:0007669"/>
    <property type="project" value="InterPro"/>
</dbReference>
<evidence type="ECO:0000256" key="2">
    <source>
        <dbReference type="ARBA" id="ARBA00022448"/>
    </source>
</evidence>
<keyword evidence="3" id="KW-0732">Signal</keyword>
<dbReference type="EMBL" id="SOJT01000062">
    <property type="protein sequence ID" value="TET29837.1"/>
    <property type="molecule type" value="Genomic_DNA"/>
</dbReference>
<dbReference type="AlphaFoldDB" id="A0A523THN0"/>
<gene>
    <name evidence="4" type="ORF">E3J68_01360</name>
</gene>
<dbReference type="InterPro" id="IPR004682">
    <property type="entry name" value="TRAP_DctP"/>
</dbReference>
<organism evidence="4 5">
    <name type="scientific">Aerophobetes bacterium</name>
    <dbReference type="NCBI Taxonomy" id="2030807"/>
    <lineage>
        <taxon>Bacteria</taxon>
        <taxon>Candidatus Aerophobota</taxon>
    </lineage>
</organism>
<dbReference type="Proteomes" id="UP000316517">
    <property type="component" value="Unassembled WGS sequence"/>
</dbReference>
<reference evidence="4 5" key="1">
    <citation type="submission" date="2019-03" db="EMBL/GenBank/DDBJ databases">
        <title>Metabolic potential of uncultured bacteria and archaea associated with petroleum seepage in deep-sea sediments.</title>
        <authorList>
            <person name="Dong X."/>
            <person name="Hubert C."/>
        </authorList>
    </citation>
    <scope>NUCLEOTIDE SEQUENCE [LARGE SCALE GENOMIC DNA]</scope>
    <source>
        <strain evidence="4">E44_bin3</strain>
    </source>
</reference>
<comment type="similarity">
    <text evidence="1">Belongs to the bacterial solute-binding protein 7 family.</text>
</comment>
<dbReference type="CDD" id="cd13603">
    <property type="entry name" value="PBP2_TRAP_Siap_TeaA_like"/>
    <property type="match status" value="1"/>
</dbReference>
<sequence>MKVRGKFTLIWVTVLMVLLLAANLYAAEYTIRVANNVAADHAWGKGMELFKDYLEDASDGRIAVEVYHAGVLGKTRETIEMLRIGTLEVALCGTAYVQSYVPEMGITLLPYLWKDRDTLFEIIDGPLGDYLNKRLDESGLHVLGYLDNGFRHITTRAKPVRSLKDLKGLKIRCLPTPVHIAFFKALGAAPTPIDWVELYDALRMGVVDAQENPPAMVHTARFYEVQKYYSLSSHVNEPGMFIMSKMFYGKLPAELKLAVDIAARKATLWERGECYKDNQKMLKELEKAGMEISKVPEETIDEFRRIAHEKVYPEVADKFGPIGKELVDLFRWANK</sequence>
<dbReference type="PANTHER" id="PTHR33376">
    <property type="match status" value="1"/>
</dbReference>
<evidence type="ECO:0000256" key="1">
    <source>
        <dbReference type="ARBA" id="ARBA00009023"/>
    </source>
</evidence>
<evidence type="ECO:0000313" key="4">
    <source>
        <dbReference type="EMBL" id="TET29837.1"/>
    </source>
</evidence>
<dbReference type="GO" id="GO:0055085">
    <property type="term" value="P:transmembrane transport"/>
    <property type="evidence" value="ECO:0007669"/>
    <property type="project" value="InterPro"/>
</dbReference>
<dbReference type="Gene3D" id="3.40.190.170">
    <property type="entry name" value="Bacterial extracellular solute-binding protein, family 7"/>
    <property type="match status" value="1"/>
</dbReference>
<dbReference type="PANTHER" id="PTHR33376:SF7">
    <property type="entry name" value="C4-DICARBOXYLATE-BINDING PROTEIN DCTB"/>
    <property type="match status" value="1"/>
</dbReference>
<dbReference type="NCBIfam" id="TIGR00787">
    <property type="entry name" value="dctP"/>
    <property type="match status" value="1"/>
</dbReference>
<evidence type="ECO:0000313" key="5">
    <source>
        <dbReference type="Proteomes" id="UP000316517"/>
    </source>
</evidence>
<evidence type="ECO:0000256" key="3">
    <source>
        <dbReference type="ARBA" id="ARBA00022729"/>
    </source>
</evidence>
<dbReference type="NCBIfam" id="NF037995">
    <property type="entry name" value="TRAP_S1"/>
    <property type="match status" value="1"/>
</dbReference>
<protein>
    <submittedName>
        <fullName evidence="4">TRAP transporter substrate-binding protein</fullName>
    </submittedName>
</protein>
<name>A0A523THN0_UNCAE</name>
<dbReference type="InterPro" id="IPR018389">
    <property type="entry name" value="DctP_fam"/>
</dbReference>
<dbReference type="Pfam" id="PF03480">
    <property type="entry name" value="DctP"/>
    <property type="match status" value="1"/>
</dbReference>
<dbReference type="InterPro" id="IPR038404">
    <property type="entry name" value="TRAP_DctP_sf"/>
</dbReference>
<dbReference type="PIRSF" id="PIRSF006470">
    <property type="entry name" value="DctB"/>
    <property type="match status" value="1"/>
</dbReference>
<accession>A0A523THN0</accession>
<proteinExistence type="inferred from homology"/>
<keyword evidence="2" id="KW-0813">Transport</keyword>
<comment type="caution">
    <text evidence="4">The sequence shown here is derived from an EMBL/GenBank/DDBJ whole genome shotgun (WGS) entry which is preliminary data.</text>
</comment>